<dbReference type="InterPro" id="IPR052016">
    <property type="entry name" value="Bact_Sigma-Reg"/>
</dbReference>
<keyword evidence="1" id="KW-0378">Hydrolase</keyword>
<reference evidence="4 5" key="1">
    <citation type="submission" date="2019-12" db="EMBL/GenBank/DDBJ databases">
        <authorList>
            <person name="Kun Z."/>
        </authorList>
    </citation>
    <scope>NUCLEOTIDE SEQUENCE [LARGE SCALE GENOMIC DNA]</scope>
    <source>
        <strain evidence="4 5">YIM 123512</strain>
    </source>
</reference>
<dbReference type="EMBL" id="WUEK01000013">
    <property type="protein sequence ID" value="MXG91548.1"/>
    <property type="molecule type" value="Genomic_DNA"/>
</dbReference>
<keyword evidence="2" id="KW-0597">Phosphoprotein</keyword>
<dbReference type="Pfam" id="PF07228">
    <property type="entry name" value="SpoIIE"/>
    <property type="match status" value="1"/>
</dbReference>
<evidence type="ECO:0000313" key="5">
    <source>
        <dbReference type="Proteomes" id="UP000473325"/>
    </source>
</evidence>
<dbReference type="GO" id="GO:0000160">
    <property type="term" value="P:phosphorelay signal transduction system"/>
    <property type="evidence" value="ECO:0007669"/>
    <property type="project" value="InterPro"/>
</dbReference>
<protein>
    <submittedName>
        <fullName evidence="4">SpoIIE family protein phosphatase</fullName>
    </submittedName>
</protein>
<evidence type="ECO:0000259" key="3">
    <source>
        <dbReference type="PROSITE" id="PS50110"/>
    </source>
</evidence>
<keyword evidence="5" id="KW-1185">Reference proteome</keyword>
<dbReference type="InterPro" id="IPR036457">
    <property type="entry name" value="PPM-type-like_dom_sf"/>
</dbReference>
<dbReference type="Gene3D" id="3.60.40.10">
    <property type="entry name" value="PPM-type phosphatase domain"/>
    <property type="match status" value="1"/>
</dbReference>
<dbReference type="InterPro" id="IPR001932">
    <property type="entry name" value="PPM-type_phosphatase-like_dom"/>
</dbReference>
<evidence type="ECO:0000256" key="2">
    <source>
        <dbReference type="PROSITE-ProRule" id="PRU00169"/>
    </source>
</evidence>
<dbReference type="PANTHER" id="PTHR43156">
    <property type="entry name" value="STAGE II SPORULATION PROTEIN E-RELATED"/>
    <property type="match status" value="1"/>
</dbReference>
<dbReference type="AlphaFoldDB" id="A0A6L7F055"/>
<comment type="caution">
    <text evidence="4">The sequence shown here is derived from an EMBL/GenBank/DDBJ whole genome shotgun (WGS) entry which is preliminary data.</text>
</comment>
<feature type="modified residue" description="4-aspartylphosphate" evidence="2">
    <location>
        <position position="71"/>
    </location>
</feature>
<dbReference type="Proteomes" id="UP000473325">
    <property type="component" value="Unassembled WGS sequence"/>
</dbReference>
<evidence type="ECO:0000256" key="1">
    <source>
        <dbReference type="ARBA" id="ARBA00022801"/>
    </source>
</evidence>
<dbReference type="SUPFAM" id="SSF52172">
    <property type="entry name" value="CheY-like"/>
    <property type="match status" value="1"/>
</dbReference>
<gene>
    <name evidence="4" type="ORF">GRQ65_18545</name>
</gene>
<dbReference type="SUPFAM" id="SSF81606">
    <property type="entry name" value="PP2C-like"/>
    <property type="match status" value="1"/>
</dbReference>
<dbReference type="PANTHER" id="PTHR43156:SF2">
    <property type="entry name" value="STAGE II SPORULATION PROTEIN E"/>
    <property type="match status" value="1"/>
</dbReference>
<accession>A0A6L7F055</accession>
<sequence>MVWRSVRHRGRSGMTQVGAQVLLVEDDEGDALLVRECLREVGYGEADVAWRRSVAEGIEALTLDPDCVLLDLGLPDAHGLEALTRFVAQQVTTPVIVLTGRHDRTGVEAVAAGAQDYLVKDDITPELLDRTIKYAVQRRMAQLTEFQLREERMLAAENSRLERGLLPKPLLLSDFVACRSHYRPGRAGAVLGGDFFDVVETTDGRVRAIIGDVMGHGPDEAALGVHLRVAWRAMVLAGVPAEQILTALSRLLFAESGGGVFTTACDLTIERDRSVTTRVAGHPPPLLCAGTTASFLDVEVGPPLGIEDLHPGERAEEDWPVSRAVLPDSSAVVLYTDGLLDAYRQPESRTSVGLEELAEVAADALSTGDSIETLLPVALPRDSMKEADDTALVVLSLAGSAA</sequence>
<name>A0A6L7F055_9ACTN</name>
<feature type="domain" description="Response regulatory" evidence="3">
    <location>
        <begin position="20"/>
        <end position="135"/>
    </location>
</feature>
<evidence type="ECO:0000313" key="4">
    <source>
        <dbReference type="EMBL" id="MXG91548.1"/>
    </source>
</evidence>
<organism evidence="4 5">
    <name type="scientific">Nocardioides flavescens</name>
    <dbReference type="NCBI Taxonomy" id="2691959"/>
    <lineage>
        <taxon>Bacteria</taxon>
        <taxon>Bacillati</taxon>
        <taxon>Actinomycetota</taxon>
        <taxon>Actinomycetes</taxon>
        <taxon>Propionibacteriales</taxon>
        <taxon>Nocardioidaceae</taxon>
        <taxon>Nocardioides</taxon>
    </lineage>
</organism>
<dbReference type="SMART" id="SM00448">
    <property type="entry name" value="REC"/>
    <property type="match status" value="1"/>
</dbReference>
<dbReference type="Gene3D" id="3.40.50.2300">
    <property type="match status" value="1"/>
</dbReference>
<dbReference type="PROSITE" id="PS50110">
    <property type="entry name" value="RESPONSE_REGULATORY"/>
    <property type="match status" value="1"/>
</dbReference>
<dbReference type="Pfam" id="PF00072">
    <property type="entry name" value="Response_reg"/>
    <property type="match status" value="1"/>
</dbReference>
<dbReference type="InterPro" id="IPR011006">
    <property type="entry name" value="CheY-like_superfamily"/>
</dbReference>
<dbReference type="InterPro" id="IPR001789">
    <property type="entry name" value="Sig_transdc_resp-reg_receiver"/>
</dbReference>
<dbReference type="SMART" id="SM00331">
    <property type="entry name" value="PP2C_SIG"/>
    <property type="match status" value="1"/>
</dbReference>
<dbReference type="GO" id="GO:0016791">
    <property type="term" value="F:phosphatase activity"/>
    <property type="evidence" value="ECO:0007669"/>
    <property type="project" value="TreeGrafter"/>
</dbReference>
<proteinExistence type="predicted"/>